<protein>
    <submittedName>
        <fullName evidence="3">Uncharacterized protein</fullName>
    </submittedName>
</protein>
<keyword evidence="2" id="KW-0472">Membrane</keyword>
<sequence length="77" mass="8328">MFDTMRNPTVNYLAPNPESGEEKARDTAPQDSDGLSLKPAAVLNPPPNGGLKAWLNVLGSFMLSFNTWGILNTFGAY</sequence>
<feature type="compositionally biased region" description="Polar residues" evidence="1">
    <location>
        <begin position="1"/>
        <end position="10"/>
    </location>
</feature>
<keyword evidence="2" id="KW-0812">Transmembrane</keyword>
<gene>
    <name evidence="3" type="ORF">BHE90_003237</name>
</gene>
<evidence type="ECO:0000313" key="3">
    <source>
        <dbReference type="EMBL" id="RTE82241.1"/>
    </source>
</evidence>
<feature type="region of interest" description="Disordered" evidence="1">
    <location>
        <begin position="1"/>
        <end position="41"/>
    </location>
</feature>
<proteinExistence type="predicted"/>
<name>A0A430M2X6_9HYPO</name>
<reference evidence="3 4" key="1">
    <citation type="submission" date="2017-06" db="EMBL/GenBank/DDBJ databases">
        <title>Comparative genomic analysis of Ambrosia Fusariam Clade fungi.</title>
        <authorList>
            <person name="Stajich J.E."/>
            <person name="Carrillo J."/>
            <person name="Kijimoto T."/>
            <person name="Eskalen A."/>
            <person name="O'Donnell K."/>
            <person name="Kasson M."/>
        </authorList>
    </citation>
    <scope>NUCLEOTIDE SEQUENCE [LARGE SCALE GENOMIC DNA]</scope>
    <source>
        <strain evidence="3 4">UCR1854</strain>
    </source>
</reference>
<keyword evidence="4" id="KW-1185">Reference proteome</keyword>
<evidence type="ECO:0000256" key="1">
    <source>
        <dbReference type="SAM" id="MobiDB-lite"/>
    </source>
</evidence>
<keyword evidence="2" id="KW-1133">Transmembrane helix</keyword>
<organism evidence="3 4">
    <name type="scientific">Fusarium euwallaceae</name>
    <dbReference type="NCBI Taxonomy" id="1147111"/>
    <lineage>
        <taxon>Eukaryota</taxon>
        <taxon>Fungi</taxon>
        <taxon>Dikarya</taxon>
        <taxon>Ascomycota</taxon>
        <taxon>Pezizomycotina</taxon>
        <taxon>Sordariomycetes</taxon>
        <taxon>Hypocreomycetidae</taxon>
        <taxon>Hypocreales</taxon>
        <taxon>Nectriaceae</taxon>
        <taxon>Fusarium</taxon>
        <taxon>Fusarium solani species complex</taxon>
    </lineage>
</organism>
<accession>A0A430M2X6</accession>
<dbReference type="AlphaFoldDB" id="A0A430M2X6"/>
<evidence type="ECO:0000256" key="2">
    <source>
        <dbReference type="SAM" id="Phobius"/>
    </source>
</evidence>
<dbReference type="Proteomes" id="UP000287124">
    <property type="component" value="Unassembled WGS sequence"/>
</dbReference>
<dbReference type="EMBL" id="MIKF01000029">
    <property type="protein sequence ID" value="RTE82241.1"/>
    <property type="molecule type" value="Genomic_DNA"/>
</dbReference>
<evidence type="ECO:0000313" key="4">
    <source>
        <dbReference type="Proteomes" id="UP000287124"/>
    </source>
</evidence>
<comment type="caution">
    <text evidence="3">The sequence shown here is derived from an EMBL/GenBank/DDBJ whole genome shotgun (WGS) entry which is preliminary data.</text>
</comment>
<feature type="transmembrane region" description="Helical" evidence="2">
    <location>
        <begin position="53"/>
        <end position="71"/>
    </location>
</feature>